<dbReference type="Pfam" id="PF01757">
    <property type="entry name" value="Acyl_transf_3"/>
    <property type="match status" value="1"/>
</dbReference>
<dbReference type="RefSeq" id="WP_301119072.1">
    <property type="nucleotide sequence ID" value="NZ_JAUHPX010000003.1"/>
</dbReference>
<dbReference type="EMBL" id="JAUHPX010000003">
    <property type="protein sequence ID" value="MDN4487737.1"/>
    <property type="molecule type" value="Genomic_DNA"/>
</dbReference>
<keyword evidence="1" id="KW-1133">Transmembrane helix</keyword>
<accession>A0AAW7M2X4</accession>
<keyword evidence="3" id="KW-0012">Acyltransferase</keyword>
<reference evidence="3" key="1">
    <citation type="submission" date="2023-06" db="EMBL/GenBank/DDBJ databases">
        <title>Sysu t00039.</title>
        <authorList>
            <person name="Gao L."/>
            <person name="Fang B.-Z."/>
            <person name="Li W.-J."/>
        </authorList>
    </citation>
    <scope>NUCLEOTIDE SEQUENCE</scope>
    <source>
        <strain evidence="3">SYSU T00039</strain>
    </source>
</reference>
<keyword evidence="4" id="KW-1185">Reference proteome</keyword>
<feature type="transmembrane region" description="Helical" evidence="1">
    <location>
        <begin position="388"/>
        <end position="409"/>
    </location>
</feature>
<keyword evidence="1" id="KW-0812">Transmembrane</keyword>
<feature type="transmembrane region" description="Helical" evidence="1">
    <location>
        <begin position="230"/>
        <end position="251"/>
    </location>
</feature>
<dbReference type="AlphaFoldDB" id="A0AAW7M2X4"/>
<feature type="transmembrane region" description="Helical" evidence="1">
    <location>
        <begin position="300"/>
        <end position="325"/>
    </location>
</feature>
<keyword evidence="3" id="KW-0808">Transferase</keyword>
<gene>
    <name evidence="3" type="ORF">QQX10_06100</name>
</gene>
<organism evidence="3 4">
    <name type="scientific">Demequina lignilytica</name>
    <dbReference type="NCBI Taxonomy" id="3051663"/>
    <lineage>
        <taxon>Bacteria</taxon>
        <taxon>Bacillati</taxon>
        <taxon>Actinomycetota</taxon>
        <taxon>Actinomycetes</taxon>
        <taxon>Micrococcales</taxon>
        <taxon>Demequinaceae</taxon>
        <taxon>Demequina</taxon>
    </lineage>
</organism>
<evidence type="ECO:0000256" key="1">
    <source>
        <dbReference type="SAM" id="Phobius"/>
    </source>
</evidence>
<feature type="domain" description="Acyltransferase 3" evidence="2">
    <location>
        <begin position="19"/>
        <end position="362"/>
    </location>
</feature>
<evidence type="ECO:0000259" key="2">
    <source>
        <dbReference type="Pfam" id="PF01757"/>
    </source>
</evidence>
<name>A0AAW7M2X4_9MICO</name>
<feature type="transmembrane region" description="Helical" evidence="1">
    <location>
        <begin position="271"/>
        <end position="288"/>
    </location>
</feature>
<dbReference type="InterPro" id="IPR002656">
    <property type="entry name" value="Acyl_transf_3_dom"/>
</dbReference>
<comment type="caution">
    <text evidence="3">The sequence shown here is derived from an EMBL/GenBank/DDBJ whole genome shotgun (WGS) entry which is preliminary data.</text>
</comment>
<protein>
    <submittedName>
        <fullName evidence="3">Acyltransferase family protein</fullName>
    </submittedName>
</protein>
<evidence type="ECO:0000313" key="3">
    <source>
        <dbReference type="EMBL" id="MDN4487737.1"/>
    </source>
</evidence>
<dbReference type="Proteomes" id="UP001172737">
    <property type="component" value="Unassembled WGS sequence"/>
</dbReference>
<dbReference type="GO" id="GO:0016747">
    <property type="term" value="F:acyltransferase activity, transferring groups other than amino-acyl groups"/>
    <property type="evidence" value="ECO:0007669"/>
    <property type="project" value="InterPro"/>
</dbReference>
<sequence length="452" mass="47344">MGEGAVSAAVDATPDTRDRFVDLIRVGSLIGVVLGHFAMAAVVLDHADGTVVVANVLETATWTRPLTLLFQVMPLFFVVGGFAHATSWRSLRARGGGYADFVHARIGRLLMPTAVFVAVWMVLGAAIELAWPDSPATGPLLQISGQLLWFIGIYLIAAAFAPALLAAHERAPRLTLGALASAAVAVDVLRLAAGIDGVKWLNFAFVWLAIHQLGFHYADGVADRVGPRRLGGTMLGVGAVALLGLVTWGPYGWSMVSYAGEPLSNLAPPTTALLMFACAQAGLALLLRGPARRLLARRRAWTVVVAGGAVAMTAFLWHFSALVALHAVLWGAGVDLAGDPTTASFWWGKLAMLPAFLLLVGLLVLAWRRFDRPPARAALAGPGAGRATVAAVSVACAIVAMLGFAVVGFRGVVSGYVGHVAVLPMTVWSAAVLTALAIALARVAVVRRPRRS</sequence>
<feature type="transmembrane region" description="Helical" evidence="1">
    <location>
        <begin position="147"/>
        <end position="167"/>
    </location>
</feature>
<feature type="transmembrane region" description="Helical" evidence="1">
    <location>
        <begin position="109"/>
        <end position="127"/>
    </location>
</feature>
<proteinExistence type="predicted"/>
<feature type="transmembrane region" description="Helical" evidence="1">
    <location>
        <begin position="421"/>
        <end position="445"/>
    </location>
</feature>
<feature type="transmembrane region" description="Helical" evidence="1">
    <location>
        <begin position="68"/>
        <end position="88"/>
    </location>
</feature>
<evidence type="ECO:0000313" key="4">
    <source>
        <dbReference type="Proteomes" id="UP001172737"/>
    </source>
</evidence>
<feature type="transmembrane region" description="Helical" evidence="1">
    <location>
        <begin position="345"/>
        <end position="367"/>
    </location>
</feature>
<feature type="transmembrane region" description="Helical" evidence="1">
    <location>
        <begin position="23"/>
        <end position="44"/>
    </location>
</feature>
<keyword evidence="1" id="KW-0472">Membrane</keyword>